<dbReference type="Proteomes" id="UP000243745">
    <property type="component" value="Unassembled WGS sequence"/>
</dbReference>
<name>A0A662ZL00_9GAMM</name>
<dbReference type="PROSITE" id="PS50994">
    <property type="entry name" value="INTEGRASE"/>
    <property type="match status" value="1"/>
</dbReference>
<proteinExistence type="inferred from homology"/>
<keyword evidence="2" id="KW-1133">Transmembrane helix</keyword>
<dbReference type="OrthoDB" id="2065409at2"/>
<dbReference type="GO" id="GO:0015074">
    <property type="term" value="P:DNA integration"/>
    <property type="evidence" value="ECO:0007669"/>
    <property type="project" value="InterPro"/>
</dbReference>
<dbReference type="RefSeq" id="WP_093143348.1">
    <property type="nucleotide sequence ID" value="NZ_FOXF01000053.1"/>
</dbReference>
<dbReference type="InterPro" id="IPR036397">
    <property type="entry name" value="RNaseH_sf"/>
</dbReference>
<evidence type="ECO:0000256" key="2">
    <source>
        <dbReference type="SAM" id="Phobius"/>
    </source>
</evidence>
<keyword evidence="2" id="KW-0472">Membrane</keyword>
<gene>
    <name evidence="4" type="ORF">SAMN02910344_02022</name>
</gene>
<keyword evidence="2" id="KW-0812">Transmembrane</keyword>
<dbReference type="EMBL" id="FOXF01000053">
    <property type="protein sequence ID" value="SFP67229.1"/>
    <property type="molecule type" value="Genomic_DNA"/>
</dbReference>
<dbReference type="AlphaFoldDB" id="A0A662ZL00"/>
<evidence type="ECO:0000313" key="4">
    <source>
        <dbReference type="EMBL" id="SFP67229.1"/>
    </source>
</evidence>
<feature type="domain" description="Integrase catalytic" evidence="3">
    <location>
        <begin position="144"/>
        <end position="337"/>
    </location>
</feature>
<dbReference type="InterPro" id="IPR001584">
    <property type="entry name" value="Integrase_cat-core"/>
</dbReference>
<reference evidence="4 5" key="1">
    <citation type="submission" date="2016-10" db="EMBL/GenBank/DDBJ databases">
        <authorList>
            <person name="Varghese N."/>
            <person name="Submissions S."/>
        </authorList>
    </citation>
    <scope>NUCLEOTIDE SEQUENCE [LARGE SCALE GENOMIC DNA]</scope>
    <source>
        <strain evidence="4 5">DSM 1361</strain>
    </source>
</reference>
<evidence type="ECO:0000256" key="1">
    <source>
        <dbReference type="ARBA" id="ARBA00009277"/>
    </source>
</evidence>
<sequence length="565" mass="65996">MSKSDNRTLTPQQVKQIVSLTINAAAGSQRRISESVGVSRQSVSRIQKKLNELSAEQREQIIFLSDYEIYEMIYPDAGNEVTASDCVNSRNRYLPDFKMLVDRMVEARLTKQHVFEKYLEIVKEKNVEALSKGYFYRRLERELRGITPDDYYLLQEFKYGEQLQADFTGDKYQLNTYRGMVSCWIFVLCFPASYYCYAGFVTSQSTEESCRVIGNAVRYFGNRVPRILVSDNAKAFVNYHKGGSYIVNESFENYLTELGICFIPTPVRAPQAKSSAEHSVNMVQRMLKNRNIRFNGTQNTIEGHSVTLQKYIENYINQAPFRRDTQKTRKYLFDTYERNKLRMVTSIPEYITKVKSVVVPRSYHIKLNNHSYSVPYVYIRKYVDVYLLNDYVIIKHEGRIIARHIRAEDGDSDSRITTIMEHMPPEHKSIKVSESYLVSPDDILHYASGLDENIYRFCEKRLDYAKRNTELYIHNAISCCKSVINFYEKNLHKNLISEACEEVLRQQPGKWCIREIKNLYYDKLNNEKETEKNQKTGSKINSADCSEAYIRNTFTTAPEDGMQYY</sequence>
<dbReference type="InterPro" id="IPR054353">
    <property type="entry name" value="IstA-like_C"/>
</dbReference>
<dbReference type="SUPFAM" id="SSF53098">
    <property type="entry name" value="Ribonuclease H-like"/>
    <property type="match status" value="1"/>
</dbReference>
<evidence type="ECO:0000259" key="3">
    <source>
        <dbReference type="PROSITE" id="PS50994"/>
    </source>
</evidence>
<feature type="transmembrane region" description="Helical" evidence="2">
    <location>
        <begin position="181"/>
        <end position="200"/>
    </location>
</feature>
<dbReference type="PANTHER" id="PTHR35004">
    <property type="entry name" value="TRANSPOSASE RV3428C-RELATED"/>
    <property type="match status" value="1"/>
</dbReference>
<dbReference type="PANTHER" id="PTHR35004:SF8">
    <property type="entry name" value="TRANSPOSASE RV3428C-RELATED"/>
    <property type="match status" value="1"/>
</dbReference>
<comment type="similarity">
    <text evidence="1">Belongs to the transposase IS21/IS408/IS1162 family.</text>
</comment>
<evidence type="ECO:0000313" key="5">
    <source>
        <dbReference type="Proteomes" id="UP000243745"/>
    </source>
</evidence>
<dbReference type="Gene3D" id="3.30.420.10">
    <property type="entry name" value="Ribonuclease H-like superfamily/Ribonuclease H"/>
    <property type="match status" value="1"/>
</dbReference>
<keyword evidence="5" id="KW-1185">Reference proteome</keyword>
<accession>A0A662ZL00</accession>
<organism evidence="4 5">
    <name type="scientific">Ruminobacter amylophilus</name>
    <dbReference type="NCBI Taxonomy" id="867"/>
    <lineage>
        <taxon>Bacteria</taxon>
        <taxon>Pseudomonadati</taxon>
        <taxon>Pseudomonadota</taxon>
        <taxon>Gammaproteobacteria</taxon>
        <taxon>Aeromonadales</taxon>
        <taxon>Succinivibrionaceae</taxon>
        <taxon>Ruminobacter</taxon>
    </lineage>
</organism>
<dbReference type="Pfam" id="PF22483">
    <property type="entry name" value="Mu-transpos_C_2"/>
    <property type="match status" value="1"/>
</dbReference>
<dbReference type="GO" id="GO:0003676">
    <property type="term" value="F:nucleic acid binding"/>
    <property type="evidence" value="ECO:0007669"/>
    <property type="project" value="InterPro"/>
</dbReference>
<dbReference type="InterPro" id="IPR012337">
    <property type="entry name" value="RNaseH-like_sf"/>
</dbReference>
<protein>
    <submittedName>
        <fullName evidence="4">Integrase core domain-containing protein</fullName>
    </submittedName>
</protein>